<feature type="transmembrane region" description="Helical" evidence="1">
    <location>
        <begin position="56"/>
        <end position="76"/>
    </location>
</feature>
<accession>A0A915A3R5</accession>
<dbReference type="Proteomes" id="UP000887569">
    <property type="component" value="Unplaced"/>
</dbReference>
<evidence type="ECO:0000256" key="1">
    <source>
        <dbReference type="SAM" id="Phobius"/>
    </source>
</evidence>
<dbReference type="AlphaFoldDB" id="A0A915A3R5"/>
<evidence type="ECO:0000313" key="3">
    <source>
        <dbReference type="WBParaSite" id="PgE438_g001_t01"/>
    </source>
</evidence>
<protein>
    <submittedName>
        <fullName evidence="3">Uncharacterized protein</fullName>
    </submittedName>
</protein>
<proteinExistence type="predicted"/>
<sequence length="124" mass="13531">MRADGHDLAMSSCAGDMKIVGRARIPFRVTSTGIFDDLYPPFRTGGHLWMEETSTAIRLSAAAAYGICSILIVFVNKILLTNLRFPSFLCAGIGQMLATVSILFVASSFRIVSVPSFDRSIPRK</sequence>
<reference evidence="3" key="1">
    <citation type="submission" date="2022-11" db="UniProtKB">
        <authorList>
            <consortium name="WormBaseParasite"/>
        </authorList>
    </citation>
    <scope>IDENTIFICATION</scope>
</reference>
<dbReference type="WBParaSite" id="PgE438_g001_t01">
    <property type="protein sequence ID" value="PgE438_g001_t01"/>
    <property type="gene ID" value="PgE438_g001"/>
</dbReference>
<keyword evidence="1" id="KW-0472">Membrane</keyword>
<keyword evidence="1" id="KW-1133">Transmembrane helix</keyword>
<feature type="transmembrane region" description="Helical" evidence="1">
    <location>
        <begin position="88"/>
        <end position="112"/>
    </location>
</feature>
<evidence type="ECO:0000313" key="2">
    <source>
        <dbReference type="Proteomes" id="UP000887569"/>
    </source>
</evidence>
<organism evidence="2 3">
    <name type="scientific">Parascaris univalens</name>
    <name type="common">Nematode worm</name>
    <dbReference type="NCBI Taxonomy" id="6257"/>
    <lineage>
        <taxon>Eukaryota</taxon>
        <taxon>Metazoa</taxon>
        <taxon>Ecdysozoa</taxon>
        <taxon>Nematoda</taxon>
        <taxon>Chromadorea</taxon>
        <taxon>Rhabditida</taxon>
        <taxon>Spirurina</taxon>
        <taxon>Ascaridomorpha</taxon>
        <taxon>Ascaridoidea</taxon>
        <taxon>Ascarididae</taxon>
        <taxon>Parascaris</taxon>
    </lineage>
</organism>
<keyword evidence="2" id="KW-1185">Reference proteome</keyword>
<keyword evidence="1" id="KW-0812">Transmembrane</keyword>
<name>A0A915A3R5_PARUN</name>